<dbReference type="NCBIfam" id="TIGR01785">
    <property type="entry name" value="TonB-hemin"/>
    <property type="match status" value="1"/>
</dbReference>
<dbReference type="PROSITE" id="PS52016">
    <property type="entry name" value="TONB_DEPENDENT_REC_3"/>
    <property type="match status" value="1"/>
</dbReference>
<keyword evidence="9 10" id="KW-0998">Cell outer membrane</keyword>
<evidence type="ECO:0000256" key="7">
    <source>
        <dbReference type="ARBA" id="ARBA00023077"/>
    </source>
</evidence>
<dbReference type="OrthoDB" id="9815954at2"/>
<keyword evidence="13" id="KW-0675">Receptor</keyword>
<evidence type="ECO:0000256" key="6">
    <source>
        <dbReference type="ARBA" id="ARBA00022729"/>
    </source>
</evidence>
<protein>
    <submittedName>
        <fullName evidence="13">Hemin receptor</fullName>
    </submittedName>
</protein>
<dbReference type="InterPro" id="IPR039426">
    <property type="entry name" value="TonB-dep_rcpt-like"/>
</dbReference>
<evidence type="ECO:0000256" key="8">
    <source>
        <dbReference type="ARBA" id="ARBA00023136"/>
    </source>
</evidence>
<dbReference type="InterPro" id="IPR011276">
    <property type="entry name" value="TonB_haem/Hb_rcpt"/>
</dbReference>
<dbReference type="PANTHER" id="PTHR30069:SF41">
    <property type="entry name" value="HEME_HEMOPEXIN UTILIZATION PROTEIN C"/>
    <property type="match status" value="1"/>
</dbReference>
<evidence type="ECO:0000256" key="2">
    <source>
        <dbReference type="ARBA" id="ARBA00009810"/>
    </source>
</evidence>
<feature type="short sequence motif" description="TonB box" evidence="11">
    <location>
        <begin position="47"/>
        <end position="53"/>
    </location>
</feature>
<evidence type="ECO:0000256" key="3">
    <source>
        <dbReference type="ARBA" id="ARBA00022448"/>
    </source>
</evidence>
<dbReference type="InterPro" id="IPR012910">
    <property type="entry name" value="Plug_dom"/>
</dbReference>
<dbReference type="GO" id="GO:0009279">
    <property type="term" value="C:cell outer membrane"/>
    <property type="evidence" value="ECO:0007669"/>
    <property type="project" value="UniProtKB-SubCell"/>
</dbReference>
<dbReference type="InterPro" id="IPR036942">
    <property type="entry name" value="Beta-barrel_TonB_sf"/>
</dbReference>
<comment type="subcellular location">
    <subcellularLocation>
        <location evidence="1 10">Cell outer membrane</location>
        <topology evidence="1 10">Multi-pass membrane protein</topology>
    </subcellularLocation>
</comment>
<dbReference type="Proteomes" id="UP000066624">
    <property type="component" value="Chromosome"/>
</dbReference>
<dbReference type="PROSITE" id="PS00430">
    <property type="entry name" value="TONB_DEPENDENT_REC_1"/>
    <property type="match status" value="1"/>
</dbReference>
<evidence type="ECO:0000256" key="12">
    <source>
        <dbReference type="RuleBase" id="RU003357"/>
    </source>
</evidence>
<evidence type="ECO:0000313" key="14">
    <source>
        <dbReference type="Proteomes" id="UP000066624"/>
    </source>
</evidence>
<evidence type="ECO:0000256" key="9">
    <source>
        <dbReference type="ARBA" id="ARBA00023237"/>
    </source>
</evidence>
<dbReference type="PANTHER" id="PTHR30069">
    <property type="entry name" value="TONB-DEPENDENT OUTER MEMBRANE RECEPTOR"/>
    <property type="match status" value="1"/>
</dbReference>
<sequence length="702" mass="77767">MRKKTRIHSSLAPAVLLALTTAPLAASTESETDMSSPTASGLFRLDTLVVSATRTERAAFTTPASISRVEPEQIRAQQSASYQEIFEAIPGVGVIGGPRRIAEEPTIRGFADEQVAIRIDGARQNYNKAHGGRFLLDPTLIESIEVLRGAGSALYGSGALGGAFVIETATGRSRMAGLEGTGLRLGGGHDRNGDQRDARLMAYGLQGRFDWLAALTRREAHEDLVDGDGDALLATRDRIDSGLFKIGFEPDALRRIELSHERFDNEGLNPTNANAQATASNLVDRHTERRQTRLSYEHEDPTLRWLDLRATAYRNEVEAIESRLDDGRVDFTDFTTEGLDLVNTTHLGERAGEPLRLTLGAEAYRDRQSGRRDGLDRPQFPDADVEYQAAFAQFELGLGAGVSLIPGLRHDRFRYHSEQGLSSRDESRTTPRLALGWRPDESIYLWAEAAEAFRAPSLTELYADGVHFIAPLAPGQVVINEFRPTPDLKPEHSRQLQLGARWARENLWNRDIELLLEVTAHRSRVDDYVDQVVVFISGEPSFDPITQTLIFPGFTTNRNVDARIQGGELSAELRHDRGYLRLNLTQLDGERRNGEALASLQPDRAVLSMGLNLFDRQLRLGGELLLSRARTDVPEGALATPGYGKTDLHLAWLPAAGALEGFEFRLALDNVFDKAYRIHPNGIDQPGRSVRLSIAREFQWLN</sequence>
<dbReference type="InterPro" id="IPR010916">
    <property type="entry name" value="TonB_box_CS"/>
</dbReference>
<dbReference type="InterPro" id="IPR000531">
    <property type="entry name" value="Beta-barrel_TonB"/>
</dbReference>
<evidence type="ECO:0000313" key="13">
    <source>
        <dbReference type="EMBL" id="AKS42351.1"/>
    </source>
</evidence>
<keyword evidence="3 10" id="KW-0813">Transport</keyword>
<reference evidence="13 14" key="1">
    <citation type="submission" date="2015-07" db="EMBL/GenBank/DDBJ databases">
        <authorList>
            <person name="Noorani M."/>
        </authorList>
    </citation>
    <scope>NUCLEOTIDE SEQUENCE [LARGE SCALE GENOMIC DNA]</scope>
    <source>
        <strain evidence="13 14">KCTC 42284</strain>
    </source>
</reference>
<gene>
    <name evidence="13" type="ORF">WM2015_1985</name>
</gene>
<keyword evidence="5 10" id="KW-0812">Transmembrane</keyword>
<evidence type="ECO:0000256" key="4">
    <source>
        <dbReference type="ARBA" id="ARBA00022452"/>
    </source>
</evidence>
<dbReference type="CDD" id="cd01347">
    <property type="entry name" value="ligand_gated_channel"/>
    <property type="match status" value="1"/>
</dbReference>
<evidence type="ECO:0000256" key="1">
    <source>
        <dbReference type="ARBA" id="ARBA00004571"/>
    </source>
</evidence>
<dbReference type="SUPFAM" id="SSF56935">
    <property type="entry name" value="Porins"/>
    <property type="match status" value="1"/>
</dbReference>
<keyword evidence="8 10" id="KW-0472">Membrane</keyword>
<dbReference type="RefSeq" id="WP_156201069.1">
    <property type="nucleotide sequence ID" value="NZ_CP012154.1"/>
</dbReference>
<keyword evidence="4 10" id="KW-1134">Transmembrane beta strand</keyword>
<dbReference type="GO" id="GO:0015344">
    <property type="term" value="F:siderophore uptake transmembrane transporter activity"/>
    <property type="evidence" value="ECO:0007669"/>
    <property type="project" value="TreeGrafter"/>
</dbReference>
<comment type="similarity">
    <text evidence="2 10 12">Belongs to the TonB-dependent receptor family.</text>
</comment>
<dbReference type="Gene3D" id="2.170.130.10">
    <property type="entry name" value="TonB-dependent receptor, plug domain"/>
    <property type="match status" value="1"/>
</dbReference>
<name>A0A0K0XXL4_9GAMM</name>
<dbReference type="Gene3D" id="2.40.170.20">
    <property type="entry name" value="TonB-dependent receptor, beta-barrel domain"/>
    <property type="match status" value="1"/>
</dbReference>
<dbReference type="GO" id="GO:0044718">
    <property type="term" value="P:siderophore transmembrane transport"/>
    <property type="evidence" value="ECO:0007669"/>
    <property type="project" value="TreeGrafter"/>
</dbReference>
<keyword evidence="7 11" id="KW-0798">TonB box</keyword>
<keyword evidence="6" id="KW-0732">Signal</keyword>
<dbReference type="GO" id="GO:0015232">
    <property type="term" value="F:heme transmembrane transporter activity"/>
    <property type="evidence" value="ECO:0007669"/>
    <property type="project" value="InterPro"/>
</dbReference>
<dbReference type="Pfam" id="PF00593">
    <property type="entry name" value="TonB_dep_Rec_b-barrel"/>
    <property type="match status" value="1"/>
</dbReference>
<evidence type="ECO:0000256" key="5">
    <source>
        <dbReference type="ARBA" id="ARBA00022692"/>
    </source>
</evidence>
<dbReference type="InterPro" id="IPR037066">
    <property type="entry name" value="Plug_dom_sf"/>
</dbReference>
<dbReference type="AlphaFoldDB" id="A0A0K0XXL4"/>
<proteinExistence type="inferred from homology"/>
<dbReference type="EMBL" id="CP012154">
    <property type="protein sequence ID" value="AKS42351.1"/>
    <property type="molecule type" value="Genomic_DNA"/>
</dbReference>
<dbReference type="Pfam" id="PF07715">
    <property type="entry name" value="Plug"/>
    <property type="match status" value="1"/>
</dbReference>
<accession>A0A0K0XXL4</accession>
<dbReference type="STRING" id="1579979.WM2015_1985"/>
<keyword evidence="14" id="KW-1185">Reference proteome</keyword>
<dbReference type="KEGG" id="wma:WM2015_1985"/>
<evidence type="ECO:0000256" key="11">
    <source>
        <dbReference type="PROSITE-ProRule" id="PRU10143"/>
    </source>
</evidence>
<organism evidence="13 14">
    <name type="scientific">Wenzhouxiangella marina</name>
    <dbReference type="NCBI Taxonomy" id="1579979"/>
    <lineage>
        <taxon>Bacteria</taxon>
        <taxon>Pseudomonadati</taxon>
        <taxon>Pseudomonadota</taxon>
        <taxon>Gammaproteobacteria</taxon>
        <taxon>Chromatiales</taxon>
        <taxon>Wenzhouxiangellaceae</taxon>
        <taxon>Wenzhouxiangella</taxon>
    </lineage>
</organism>
<evidence type="ECO:0000256" key="10">
    <source>
        <dbReference type="PROSITE-ProRule" id="PRU01360"/>
    </source>
</evidence>